<accession>A0A6A6V9D5</accession>
<dbReference type="CDD" id="cd00174">
    <property type="entry name" value="SH3"/>
    <property type="match status" value="1"/>
</dbReference>
<dbReference type="SMART" id="SM00055">
    <property type="entry name" value="FCH"/>
    <property type="match status" value="1"/>
</dbReference>
<feature type="region of interest" description="Disordered" evidence="8">
    <location>
        <begin position="622"/>
        <end position="977"/>
    </location>
</feature>
<evidence type="ECO:0000256" key="7">
    <source>
        <dbReference type="PROSITE-ProRule" id="PRU01077"/>
    </source>
</evidence>
<dbReference type="InterPro" id="IPR031160">
    <property type="entry name" value="F_BAR_dom"/>
</dbReference>
<evidence type="ECO:0000256" key="2">
    <source>
        <dbReference type="ARBA" id="ARBA00022443"/>
    </source>
</evidence>
<dbReference type="FunFam" id="2.30.30.40:FF:000164">
    <property type="entry name" value="Cell division control protein"/>
    <property type="match status" value="1"/>
</dbReference>
<keyword evidence="7" id="KW-0175">Coiled coil</keyword>
<dbReference type="Gene3D" id="2.30.30.40">
    <property type="entry name" value="SH3 Domains"/>
    <property type="match status" value="1"/>
</dbReference>
<dbReference type="GO" id="GO:0120104">
    <property type="term" value="C:mitotic actomyosin contractile ring, proximal layer"/>
    <property type="evidence" value="ECO:0007669"/>
    <property type="project" value="UniProtKB-ARBA"/>
</dbReference>
<feature type="compositionally biased region" description="Polar residues" evidence="8">
    <location>
        <begin position="934"/>
        <end position="944"/>
    </location>
</feature>
<sequence length="1043" mass="112316">MPGAMPGNEGPDPPSVNLSFANNFWGKDDAGVGPMLERMHNAKVTSDELKSFYAARAAIEDEYARKLLNLSRKPLGSSEAGTLKLSLNVIREQVESMGKAHQSVAQQMKSDLEEPLAAFAGALKERRKIVQGGIEKLLRTKMQQTAAVNKSRDRYEQDCLKIKGFLAQAHMVMGQEERKNKAKLEKTQTQLATSSSEYEAAVKVLEETTGRWNRDWKAACDKFQDLEEERIDFTKTSLWNFANIASTVCVSDDAACESIRLSLEDCDVEKDITTFITENQTGQEIPDPPKFINFCRGDADTASEVSDEGNYTVAQFQRTMNPAYRSASPQPSVFESHNDPNSALAKELGHGDITSNQITPMPDQTRPPSRPTTQPMPPQQQRSVQPDPRLVQAQQEAHQHYQQSQVPHNDYPLDGMTQFCRIGAPSERSANPSPIRPTSRDSQSDYSNPTSFSSVEPPSGSASPGKPMMSPAPQHQEQVSEPKKKGGFFQNSPFRRKSRPDIEPLTAAPAPKSRNTWGATSSRGSETNVPKAYGQESRGVPPRDEQYSASPEPVDPRANFQLNVGNNVFDVAPPDGAAQTQPAGQQQEELDPIAQALAELRGVTKESTARVSVDRYAGLATPMPPGTPAVGGAHSPGAGLPGSIPTPLVNPARPAQRRDPPPSYEQPMSRLGAPKPAHTSRAMQQTTQRYTEQKVNMFNSSSSTRPPTRNGQEAPRAASPAPPRAVSPRPGSYQSPSKPPTDFRAVSPSPRVPSPNPYGGVFAPTRSQFAGPTYGASNAGGRPREQSHSRYGSAAANGRPQPQAAGSYAAPTAGGRPRASTTTSPVKPSPYGNPTARGSYTSSGAASPAQAARAVSPQPPQPAFANARPGSRPGSRATGPPSRAVSPNPAFRQSYDRPSSSRSGDFALQLAPAPGSERGEGSVYGGSQRGRGDSSAQRPQSAYYGSSADMGYGSGPGLSSQPSTRARSKSIAEPRQYTPEGRMILHYSRAMYMYNAQIPEELSFAKGDILAILRIQDDGWWEAEVVGKSGRPGLVPSNYLQNC</sequence>
<dbReference type="PRINTS" id="PR00452">
    <property type="entry name" value="SH3DOMAIN"/>
</dbReference>
<dbReference type="AlphaFoldDB" id="A0A6A6V9D5"/>
<name>A0A6A6V9D5_9PLEO</name>
<feature type="domain" description="F-BAR" evidence="10">
    <location>
        <begin position="18"/>
        <end position="271"/>
    </location>
</feature>
<feature type="domain" description="SH3" evidence="9">
    <location>
        <begin position="983"/>
        <end position="1043"/>
    </location>
</feature>
<dbReference type="Pfam" id="PF00611">
    <property type="entry name" value="FCH"/>
    <property type="match status" value="1"/>
</dbReference>
<evidence type="ECO:0000256" key="6">
    <source>
        <dbReference type="PROSITE-ProRule" id="PRU00192"/>
    </source>
</evidence>
<dbReference type="SMART" id="SM00326">
    <property type="entry name" value="SH3"/>
    <property type="match status" value="1"/>
</dbReference>
<comment type="subcellular location">
    <subcellularLocation>
        <location evidence="1">Cytoplasm</location>
        <location evidence="1">Cytoskeleton</location>
    </subcellularLocation>
</comment>
<dbReference type="InterPro" id="IPR036028">
    <property type="entry name" value="SH3-like_dom_sf"/>
</dbReference>
<feature type="compositionally biased region" description="Low complexity" evidence="8">
    <location>
        <begin position="392"/>
        <end position="405"/>
    </location>
</feature>
<dbReference type="PROSITE" id="PS51741">
    <property type="entry name" value="F_BAR"/>
    <property type="match status" value="1"/>
</dbReference>
<feature type="compositionally biased region" description="Low complexity" evidence="8">
    <location>
        <begin position="572"/>
        <end position="587"/>
    </location>
</feature>
<feature type="compositionally biased region" description="Polar residues" evidence="8">
    <location>
        <begin position="681"/>
        <end position="711"/>
    </location>
</feature>
<keyword evidence="4" id="KW-0597">Phosphoprotein</keyword>
<dbReference type="PANTHER" id="PTHR23065:SF7">
    <property type="entry name" value="NOSTRIN, ISOFORM H"/>
    <property type="match status" value="1"/>
</dbReference>
<dbReference type="OrthoDB" id="27823at2759"/>
<dbReference type="SUPFAM" id="SSF103657">
    <property type="entry name" value="BAR/IMD domain-like"/>
    <property type="match status" value="1"/>
</dbReference>
<keyword evidence="2 6" id="KW-0728">SH3 domain</keyword>
<dbReference type="EMBL" id="MU006577">
    <property type="protein sequence ID" value="KAF2746506.1"/>
    <property type="molecule type" value="Genomic_DNA"/>
</dbReference>
<proteinExistence type="predicted"/>
<feature type="compositionally biased region" description="Low complexity" evidence="8">
    <location>
        <begin position="842"/>
        <end position="856"/>
    </location>
</feature>
<dbReference type="Proteomes" id="UP000799440">
    <property type="component" value="Unassembled WGS sequence"/>
</dbReference>
<dbReference type="GO" id="GO:0009898">
    <property type="term" value="C:cytoplasmic side of plasma membrane"/>
    <property type="evidence" value="ECO:0007669"/>
    <property type="project" value="TreeGrafter"/>
</dbReference>
<evidence type="ECO:0000256" key="1">
    <source>
        <dbReference type="ARBA" id="ARBA00004245"/>
    </source>
</evidence>
<keyword evidence="3" id="KW-0963">Cytoplasm</keyword>
<reference evidence="11" key="1">
    <citation type="journal article" date="2020" name="Stud. Mycol.">
        <title>101 Dothideomycetes genomes: a test case for predicting lifestyles and emergence of pathogens.</title>
        <authorList>
            <person name="Haridas S."/>
            <person name="Albert R."/>
            <person name="Binder M."/>
            <person name="Bloem J."/>
            <person name="Labutti K."/>
            <person name="Salamov A."/>
            <person name="Andreopoulos B."/>
            <person name="Baker S."/>
            <person name="Barry K."/>
            <person name="Bills G."/>
            <person name="Bluhm B."/>
            <person name="Cannon C."/>
            <person name="Castanera R."/>
            <person name="Culley D."/>
            <person name="Daum C."/>
            <person name="Ezra D."/>
            <person name="Gonzalez J."/>
            <person name="Henrissat B."/>
            <person name="Kuo A."/>
            <person name="Liang C."/>
            <person name="Lipzen A."/>
            <person name="Lutzoni F."/>
            <person name="Magnuson J."/>
            <person name="Mondo S."/>
            <person name="Nolan M."/>
            <person name="Ohm R."/>
            <person name="Pangilinan J."/>
            <person name="Park H.-J."/>
            <person name="Ramirez L."/>
            <person name="Alfaro M."/>
            <person name="Sun H."/>
            <person name="Tritt A."/>
            <person name="Yoshinaga Y."/>
            <person name="Zwiers L.-H."/>
            <person name="Turgeon B."/>
            <person name="Goodwin S."/>
            <person name="Spatafora J."/>
            <person name="Crous P."/>
            <person name="Grigoriev I."/>
        </authorList>
    </citation>
    <scope>NUCLEOTIDE SEQUENCE</scope>
    <source>
        <strain evidence="11">CBS 119925</strain>
    </source>
</reference>
<dbReference type="PROSITE" id="PS50002">
    <property type="entry name" value="SH3"/>
    <property type="match status" value="1"/>
</dbReference>
<feature type="region of interest" description="Disordered" evidence="8">
    <location>
        <begin position="323"/>
        <end position="588"/>
    </location>
</feature>
<dbReference type="FunFam" id="1.20.1270.60:FF:000045">
    <property type="entry name" value="Cell division control protein"/>
    <property type="match status" value="1"/>
</dbReference>
<dbReference type="GO" id="GO:0106006">
    <property type="term" value="F:cytoskeletal protein-membrane anchor activity"/>
    <property type="evidence" value="ECO:0007669"/>
    <property type="project" value="UniProtKB-ARBA"/>
</dbReference>
<dbReference type="GO" id="GO:0005543">
    <property type="term" value="F:phospholipid binding"/>
    <property type="evidence" value="ECO:0007669"/>
    <property type="project" value="TreeGrafter"/>
</dbReference>
<dbReference type="CDD" id="cd07651">
    <property type="entry name" value="F-BAR_PombeCdc15_like"/>
    <property type="match status" value="1"/>
</dbReference>
<evidence type="ECO:0000259" key="10">
    <source>
        <dbReference type="PROSITE" id="PS51741"/>
    </source>
</evidence>
<feature type="compositionally biased region" description="Polar residues" evidence="8">
    <location>
        <begin position="327"/>
        <end position="341"/>
    </location>
</feature>
<evidence type="ECO:0000256" key="8">
    <source>
        <dbReference type="SAM" id="MobiDB-lite"/>
    </source>
</evidence>
<feature type="compositionally biased region" description="Pro residues" evidence="8">
    <location>
        <begin position="368"/>
        <end position="378"/>
    </location>
</feature>
<keyword evidence="5" id="KW-0206">Cytoskeleton</keyword>
<organism evidence="11 12">
    <name type="scientific">Sporormia fimetaria CBS 119925</name>
    <dbReference type="NCBI Taxonomy" id="1340428"/>
    <lineage>
        <taxon>Eukaryota</taxon>
        <taxon>Fungi</taxon>
        <taxon>Dikarya</taxon>
        <taxon>Ascomycota</taxon>
        <taxon>Pezizomycotina</taxon>
        <taxon>Dothideomycetes</taxon>
        <taxon>Pleosporomycetidae</taxon>
        <taxon>Pleosporales</taxon>
        <taxon>Sporormiaceae</taxon>
        <taxon>Sporormia</taxon>
    </lineage>
</organism>
<dbReference type="InterPro" id="IPR001060">
    <property type="entry name" value="FCH_dom"/>
</dbReference>
<feature type="compositionally biased region" description="Polar residues" evidence="8">
    <location>
        <begin position="444"/>
        <end position="462"/>
    </location>
</feature>
<feature type="compositionally biased region" description="Polar residues" evidence="8">
    <location>
        <begin position="513"/>
        <end position="528"/>
    </location>
</feature>
<evidence type="ECO:0000313" key="11">
    <source>
        <dbReference type="EMBL" id="KAF2746506.1"/>
    </source>
</evidence>
<dbReference type="GO" id="GO:1903475">
    <property type="term" value="P:mitotic actomyosin contractile ring assembly"/>
    <property type="evidence" value="ECO:0007669"/>
    <property type="project" value="UniProtKB-ARBA"/>
</dbReference>
<evidence type="ECO:0000259" key="9">
    <source>
        <dbReference type="PROSITE" id="PS50002"/>
    </source>
</evidence>
<evidence type="ECO:0000256" key="5">
    <source>
        <dbReference type="ARBA" id="ARBA00023212"/>
    </source>
</evidence>
<evidence type="ECO:0008006" key="13">
    <source>
        <dbReference type="Google" id="ProtNLM"/>
    </source>
</evidence>
<gene>
    <name evidence="11" type="ORF">M011DRAFT_468607</name>
</gene>
<evidence type="ECO:0000256" key="4">
    <source>
        <dbReference type="ARBA" id="ARBA00022553"/>
    </source>
</evidence>
<dbReference type="InterPro" id="IPR001452">
    <property type="entry name" value="SH3_domain"/>
</dbReference>
<evidence type="ECO:0000256" key="3">
    <source>
        <dbReference type="ARBA" id="ARBA00022490"/>
    </source>
</evidence>
<protein>
    <recommendedName>
        <fullName evidence="13">Cell division control protein</fullName>
    </recommendedName>
</protein>
<dbReference type="SUPFAM" id="SSF50044">
    <property type="entry name" value="SH3-domain"/>
    <property type="match status" value="1"/>
</dbReference>
<dbReference type="Pfam" id="PF00018">
    <property type="entry name" value="SH3_1"/>
    <property type="match status" value="1"/>
</dbReference>
<dbReference type="InterPro" id="IPR027267">
    <property type="entry name" value="AH/BAR_dom_sf"/>
</dbReference>
<dbReference type="Gene3D" id="1.20.1270.60">
    <property type="entry name" value="Arfaptin homology (AH) domain/BAR domain"/>
    <property type="match status" value="1"/>
</dbReference>
<keyword evidence="12" id="KW-1185">Reference proteome</keyword>
<evidence type="ECO:0000313" key="12">
    <source>
        <dbReference type="Proteomes" id="UP000799440"/>
    </source>
</evidence>
<dbReference type="PANTHER" id="PTHR23065">
    <property type="entry name" value="PROLINE-SERINE-THREONINE PHOSPHATASE INTERACTING PROTEIN 1"/>
    <property type="match status" value="1"/>
</dbReference>